<gene>
    <name evidence="2" type="ORF">CYNAS_LOCUS21463</name>
</gene>
<organism evidence="2 3">
    <name type="scientific">Cylicocyclus nassatus</name>
    <name type="common">Nematode worm</name>
    <dbReference type="NCBI Taxonomy" id="53992"/>
    <lineage>
        <taxon>Eukaryota</taxon>
        <taxon>Metazoa</taxon>
        <taxon>Ecdysozoa</taxon>
        <taxon>Nematoda</taxon>
        <taxon>Chromadorea</taxon>
        <taxon>Rhabditida</taxon>
        <taxon>Rhabditina</taxon>
        <taxon>Rhabditomorpha</taxon>
        <taxon>Strongyloidea</taxon>
        <taxon>Strongylidae</taxon>
        <taxon>Cylicocyclus</taxon>
    </lineage>
</organism>
<accession>A0AA36HFW6</accession>
<comment type="caution">
    <text evidence="2">The sequence shown here is derived from an EMBL/GenBank/DDBJ whole genome shotgun (WGS) entry which is preliminary data.</text>
</comment>
<evidence type="ECO:0000313" key="2">
    <source>
        <dbReference type="EMBL" id="CAJ0609480.1"/>
    </source>
</evidence>
<proteinExistence type="predicted"/>
<name>A0AA36HFW6_CYLNA</name>
<feature type="region of interest" description="Disordered" evidence="1">
    <location>
        <begin position="529"/>
        <end position="552"/>
    </location>
</feature>
<feature type="compositionally biased region" description="Polar residues" evidence="1">
    <location>
        <begin position="445"/>
        <end position="475"/>
    </location>
</feature>
<reference evidence="2" key="1">
    <citation type="submission" date="2023-07" db="EMBL/GenBank/DDBJ databases">
        <authorList>
            <consortium name="CYATHOMIX"/>
        </authorList>
    </citation>
    <scope>NUCLEOTIDE SEQUENCE</scope>
    <source>
        <strain evidence="2">N/A</strain>
    </source>
</reference>
<feature type="compositionally biased region" description="Pro residues" evidence="1">
    <location>
        <begin position="392"/>
        <end position="402"/>
    </location>
</feature>
<keyword evidence="3" id="KW-1185">Reference proteome</keyword>
<feature type="compositionally biased region" description="Basic and acidic residues" evidence="1">
    <location>
        <begin position="689"/>
        <end position="700"/>
    </location>
</feature>
<sequence length="700" mass="73402">MNSVPGQGGAANILGSLSAQQLAALSGVLGQNAFSQAQLAALTNTSLSSQLNNALASVSQQQPTLPVQNASAVVVESKAATSNGVSGAVPDLTLASLPWPVVSPVMNVPHFDLATYRLVNLDVAPSRDVNGFDLPLADVTTLRFFFNLGVQHSRSLAATQLYQEKLAHVVVSSASPSVAQSAQVSLPQVPQVPGVGILPAETQVGPRTMEQYINQLGIAGPQAQALLRQAQSHHLAQQAQLLAAAASVRLPDRPHPTYGSSILPLHTDLLQLASQVPISVSPAVPVGQLIRPPLFSSGNTPSHAAAPSSSTASSMNAHKQIPPHSSAAEQQAYYLQQALSAVASSQNEKSEMDAQVLHQGNTGLHPYIRPTSQEVLKPVAVGGGSQDAAFSPRPPPVDPSPPRTLADASTSIIDSNPSTLVHQQAQTSPPGSSDQCSLDKRDSSHSTLETRPQSAREQSSSASVGARVTPQNSAPATPALTADDVVPVSQTLFQVSEQHFTEAFNASRKRSAPNPIGIAKCDFPSTTISSDEGARLPPEKSVSTAPVQGVDRKEMDDKPALAPILMMTYLSNCMSNIKSTLNTNGLPVGLDANGRAVDYSSRPIDPIFQQARARMENAREFRELSPPTTLSQVSRNSFEEGFSPIGVALPTVSSSQPRPQLPGSIGVNKVVADAVSLEKNEEKEDADPPAEKRSKLGEGD</sequence>
<evidence type="ECO:0000256" key="1">
    <source>
        <dbReference type="SAM" id="MobiDB-lite"/>
    </source>
</evidence>
<feature type="region of interest" description="Disordered" evidence="1">
    <location>
        <begin position="295"/>
        <end position="328"/>
    </location>
</feature>
<feature type="compositionally biased region" description="Low complexity" evidence="1">
    <location>
        <begin position="299"/>
        <end position="318"/>
    </location>
</feature>
<dbReference type="AlphaFoldDB" id="A0AA36HFW6"/>
<evidence type="ECO:0000313" key="3">
    <source>
        <dbReference type="Proteomes" id="UP001176961"/>
    </source>
</evidence>
<feature type="region of interest" description="Disordered" evidence="1">
    <location>
        <begin position="676"/>
        <end position="700"/>
    </location>
</feature>
<dbReference type="EMBL" id="CATQJL010000326">
    <property type="protein sequence ID" value="CAJ0609480.1"/>
    <property type="molecule type" value="Genomic_DNA"/>
</dbReference>
<feature type="region of interest" description="Disordered" evidence="1">
    <location>
        <begin position="382"/>
        <end position="482"/>
    </location>
</feature>
<feature type="compositionally biased region" description="Polar residues" evidence="1">
    <location>
        <begin position="407"/>
        <end position="436"/>
    </location>
</feature>
<dbReference type="Proteomes" id="UP001176961">
    <property type="component" value="Unassembled WGS sequence"/>
</dbReference>
<protein>
    <submittedName>
        <fullName evidence="2">Uncharacterized protein</fullName>
    </submittedName>
</protein>